<dbReference type="GO" id="GO:0007059">
    <property type="term" value="P:chromosome segregation"/>
    <property type="evidence" value="ECO:0007669"/>
    <property type="project" value="InterPro"/>
</dbReference>
<dbReference type="GO" id="GO:0005634">
    <property type="term" value="C:nucleus"/>
    <property type="evidence" value="ECO:0007669"/>
    <property type="project" value="UniProtKB-SubCell"/>
</dbReference>
<evidence type="ECO:0000259" key="12">
    <source>
        <dbReference type="Pfam" id="PF08234"/>
    </source>
</evidence>
<keyword evidence="4 9" id="KW-0132">Cell division</keyword>
<feature type="region of interest" description="Disordered" evidence="11">
    <location>
        <begin position="82"/>
        <end position="106"/>
    </location>
</feature>
<dbReference type="InterPro" id="IPR045143">
    <property type="entry name" value="Spc25"/>
</dbReference>
<evidence type="ECO:0000256" key="2">
    <source>
        <dbReference type="ARBA" id="ARBA00006379"/>
    </source>
</evidence>
<keyword evidence="6 10" id="KW-0175">Coiled coil</keyword>
<dbReference type="Proteomes" id="UP000039324">
    <property type="component" value="Unassembled WGS sequence"/>
</dbReference>
<reference evidence="14 16" key="2">
    <citation type="submission" date="2018-03" db="EMBL/GenBank/DDBJ databases">
        <authorList>
            <person name="Fogelqvist J."/>
        </authorList>
    </citation>
    <scope>NUCLEOTIDE SEQUENCE [LARGE SCALE GENOMIC DNA]</scope>
</reference>
<dbReference type="STRING" id="37360.A0A0G4J3W7"/>
<organism evidence="13 15">
    <name type="scientific">Plasmodiophora brassicae</name>
    <name type="common">Clubroot disease agent</name>
    <dbReference type="NCBI Taxonomy" id="37360"/>
    <lineage>
        <taxon>Eukaryota</taxon>
        <taxon>Sar</taxon>
        <taxon>Rhizaria</taxon>
        <taxon>Endomyxa</taxon>
        <taxon>Phytomyxea</taxon>
        <taxon>Plasmodiophorida</taxon>
        <taxon>Plasmodiophoridae</taxon>
        <taxon>Plasmodiophora</taxon>
    </lineage>
</organism>
<dbReference type="EMBL" id="CDSF01000122">
    <property type="protein sequence ID" value="CEP02245.1"/>
    <property type="molecule type" value="Genomic_DNA"/>
</dbReference>
<dbReference type="GO" id="GO:0051301">
    <property type="term" value="P:cell division"/>
    <property type="evidence" value="ECO:0007669"/>
    <property type="project" value="UniProtKB-UniRule"/>
</dbReference>
<dbReference type="OrthoDB" id="6353017at2759"/>
<evidence type="ECO:0000256" key="11">
    <source>
        <dbReference type="SAM" id="MobiDB-lite"/>
    </source>
</evidence>
<evidence type="ECO:0000313" key="16">
    <source>
        <dbReference type="Proteomes" id="UP000290189"/>
    </source>
</evidence>
<evidence type="ECO:0000256" key="7">
    <source>
        <dbReference type="ARBA" id="ARBA00023306"/>
    </source>
</evidence>
<dbReference type="Gene3D" id="3.30.457.50">
    <property type="entry name" value="Chromosome segregation protein Spc25"/>
    <property type="match status" value="1"/>
</dbReference>
<dbReference type="InterPro" id="IPR013255">
    <property type="entry name" value="Spc25_C"/>
</dbReference>
<feature type="coiled-coil region" evidence="10">
    <location>
        <begin position="43"/>
        <end position="70"/>
    </location>
</feature>
<dbReference type="PANTHER" id="PTHR14281:SF0">
    <property type="entry name" value="KINETOCHORE PROTEIN SPC25"/>
    <property type="match status" value="1"/>
</dbReference>
<evidence type="ECO:0000256" key="8">
    <source>
        <dbReference type="ARBA" id="ARBA00023328"/>
    </source>
</evidence>
<dbReference type="EMBL" id="OVEO01000001">
    <property type="protein sequence ID" value="SPQ93575.1"/>
    <property type="molecule type" value="Genomic_DNA"/>
</dbReference>
<evidence type="ECO:0000313" key="14">
    <source>
        <dbReference type="EMBL" id="SPQ93575.1"/>
    </source>
</evidence>
<gene>
    <name evidence="13" type="ORF">PBRA_002510</name>
    <name evidence="14" type="ORF">PLBR_LOCUS790</name>
</gene>
<feature type="domain" description="Chromosome segregation protein Spc25 C-terminal" evidence="12">
    <location>
        <begin position="159"/>
        <end position="225"/>
    </location>
</feature>
<dbReference type="AlphaFoldDB" id="A0A0G4J3W7"/>
<evidence type="ECO:0000313" key="13">
    <source>
        <dbReference type="EMBL" id="CEP02245.1"/>
    </source>
</evidence>
<keyword evidence="15" id="KW-1185">Reference proteome</keyword>
<evidence type="ECO:0000256" key="9">
    <source>
        <dbReference type="RuleBase" id="RU367150"/>
    </source>
</evidence>
<evidence type="ECO:0000256" key="6">
    <source>
        <dbReference type="ARBA" id="ARBA00023054"/>
    </source>
</evidence>
<evidence type="ECO:0000256" key="4">
    <source>
        <dbReference type="ARBA" id="ARBA00022618"/>
    </source>
</evidence>
<name>A0A0G4J3W7_PLABS</name>
<dbReference type="PANTHER" id="PTHR14281">
    <property type="entry name" value="KINETOCHORE PROTEIN SPC25-RELATED"/>
    <property type="match status" value="1"/>
</dbReference>
<dbReference type="Pfam" id="PF08234">
    <property type="entry name" value="Spindle_Spc25"/>
    <property type="match status" value="1"/>
</dbReference>
<comment type="function">
    <text evidence="9">Acts as a component of the essential kinetochore-associated NDC80 complex, which is required for chromosome segregation and spindle checkpoint activity.</text>
</comment>
<evidence type="ECO:0000256" key="10">
    <source>
        <dbReference type="SAM" id="Coils"/>
    </source>
</evidence>
<keyword evidence="5 9" id="KW-0498">Mitosis</keyword>
<evidence type="ECO:0000313" key="15">
    <source>
        <dbReference type="Proteomes" id="UP000039324"/>
    </source>
</evidence>
<keyword evidence="8 9" id="KW-0137">Centromere</keyword>
<comment type="subcellular location">
    <subcellularLocation>
        <location evidence="1">Chromosome</location>
        <location evidence="1">Centromere</location>
    </subcellularLocation>
    <subcellularLocation>
        <location evidence="9">Nucleus</location>
    </subcellularLocation>
    <subcellularLocation>
        <location evidence="9">Chromosome</location>
        <location evidence="9">Centromere</location>
        <location evidence="9">Kinetochore</location>
    </subcellularLocation>
</comment>
<geneLocation type="mitochondrion" evidence="14"/>
<dbReference type="Proteomes" id="UP000290189">
    <property type="component" value="Unassembled WGS sequence"/>
</dbReference>
<comment type="subunit">
    <text evidence="9">Component of the NDC80 complex.</text>
</comment>
<proteinExistence type="inferred from homology"/>
<accession>A0A0G4J3W7</accession>
<keyword evidence="9" id="KW-0539">Nucleus</keyword>
<dbReference type="GO" id="GO:0031262">
    <property type="term" value="C:Ndc80 complex"/>
    <property type="evidence" value="ECO:0007669"/>
    <property type="project" value="InterPro"/>
</dbReference>
<comment type="similarity">
    <text evidence="2 9">Belongs to the SPC25 family.</text>
</comment>
<dbReference type="OMA" id="KNINEFW"/>
<keyword evidence="9" id="KW-0995">Kinetochore</keyword>
<dbReference type="CDD" id="cd23784">
    <property type="entry name" value="RWD_Spc25"/>
    <property type="match status" value="1"/>
</dbReference>
<reference evidence="13 15" key="1">
    <citation type="submission" date="2015-02" db="EMBL/GenBank/DDBJ databases">
        <authorList>
            <person name="Chooi Y.-H."/>
        </authorList>
    </citation>
    <scope>NUCLEOTIDE SEQUENCE [LARGE SCALE GENOMIC DNA]</scope>
    <source>
        <strain evidence="13">E3</strain>
    </source>
</reference>
<evidence type="ECO:0000256" key="5">
    <source>
        <dbReference type="ARBA" id="ARBA00022776"/>
    </source>
</evidence>
<evidence type="ECO:0000256" key="3">
    <source>
        <dbReference type="ARBA" id="ARBA00022454"/>
    </source>
</evidence>
<keyword evidence="3 9" id="KW-0158">Chromosome</keyword>
<keyword evidence="14" id="KW-0496">Mitochondrion</keyword>
<sequence length="237" mass="26262">MSEKATSFAIKESMGSFREKFDAFVASTEAAMRARSRQHAATIANNENVLAELTDRENRLQDEALSAARAAKMAELEAAASSAKRQQLDSEARSLPKSVESAETSRIDAERRLEQRQAQVGNIHKANVQHLRALSQMILLYKLRLGLDFEVVEEEGGSGSDLRLTFSGLGPRADRTASFTILVADGKYDVKSCHPVVPGVADLLSELNATDDLSWFVQVMRKRFQESFEADRSGQRR</sequence>
<keyword evidence="7 9" id="KW-0131">Cell cycle</keyword>
<protein>
    <recommendedName>
        <fullName evidence="9">Kinetochore protein SPC25</fullName>
    </recommendedName>
</protein>
<evidence type="ECO:0000256" key="1">
    <source>
        <dbReference type="ARBA" id="ARBA00004584"/>
    </source>
</evidence>